<gene>
    <name evidence="2" type="ORF">AXG93_2318s1120</name>
</gene>
<dbReference type="Proteomes" id="UP000077202">
    <property type="component" value="Unassembled WGS sequence"/>
</dbReference>
<evidence type="ECO:0000256" key="1">
    <source>
        <dbReference type="SAM" id="MobiDB-lite"/>
    </source>
</evidence>
<keyword evidence="3" id="KW-1185">Reference proteome</keyword>
<accession>A0A176VQW8</accession>
<name>A0A176VQW8_MARPO</name>
<dbReference type="AlphaFoldDB" id="A0A176VQW8"/>
<reference evidence="2" key="1">
    <citation type="submission" date="2016-03" db="EMBL/GenBank/DDBJ databases">
        <title>Mechanisms controlling the formation of the plant cell surface in tip-growing cells are functionally conserved among land plants.</title>
        <authorList>
            <person name="Honkanen S."/>
            <person name="Jones V.A."/>
            <person name="Morieri G."/>
            <person name="Champion C."/>
            <person name="Hetherington A.J."/>
            <person name="Kelly S."/>
            <person name="Saint-Marcoux D."/>
            <person name="Proust H."/>
            <person name="Prescott H."/>
            <person name="Dolan L."/>
        </authorList>
    </citation>
    <scope>NUCLEOTIDE SEQUENCE [LARGE SCALE GENOMIC DNA]</scope>
    <source>
        <tissue evidence="2">Whole gametophyte</tissue>
    </source>
</reference>
<sequence>MTMYDDSDPTRGMLGHGGMGMGASMRHTGQPSTPVFRVVGPIPACGYAPEFNTALSHSPSPKSTLSRLHDFARRNYKTRSRSRLVSALLIVTEQARACASAWACARAQPQAPESQRTRMRYFLGKPWGQRKYVRRDGNAEHGSGKKSPAWRRRKVTAAGESRAGDETVSAVTGESVRNSGVTVPTTEPLPLDLTFLISPQGQNPWLIPSRALDGNARRELRCSPLPHGSSEPAVAELTCGFGVGPLKFGHDNFPVILPRVR</sequence>
<dbReference type="EMBL" id="LVLJ01003211">
    <property type="protein sequence ID" value="OAE22365.1"/>
    <property type="molecule type" value="Genomic_DNA"/>
</dbReference>
<organism evidence="2 3">
    <name type="scientific">Marchantia polymorpha subsp. ruderalis</name>
    <dbReference type="NCBI Taxonomy" id="1480154"/>
    <lineage>
        <taxon>Eukaryota</taxon>
        <taxon>Viridiplantae</taxon>
        <taxon>Streptophyta</taxon>
        <taxon>Embryophyta</taxon>
        <taxon>Marchantiophyta</taxon>
        <taxon>Marchantiopsida</taxon>
        <taxon>Marchantiidae</taxon>
        <taxon>Marchantiales</taxon>
        <taxon>Marchantiaceae</taxon>
        <taxon>Marchantia</taxon>
    </lineage>
</organism>
<evidence type="ECO:0000313" key="3">
    <source>
        <dbReference type="Proteomes" id="UP000077202"/>
    </source>
</evidence>
<proteinExistence type="predicted"/>
<comment type="caution">
    <text evidence="2">The sequence shown here is derived from an EMBL/GenBank/DDBJ whole genome shotgun (WGS) entry which is preliminary data.</text>
</comment>
<protein>
    <submittedName>
        <fullName evidence="2">Uncharacterized protein</fullName>
    </submittedName>
</protein>
<evidence type="ECO:0000313" key="2">
    <source>
        <dbReference type="EMBL" id="OAE22365.1"/>
    </source>
</evidence>
<feature type="region of interest" description="Disordered" evidence="1">
    <location>
        <begin position="1"/>
        <end position="29"/>
    </location>
</feature>